<evidence type="ECO:0000313" key="3">
    <source>
        <dbReference type="Proteomes" id="UP000621560"/>
    </source>
</evidence>
<accession>A0A927GPQ3</accession>
<dbReference type="GO" id="GO:0016747">
    <property type="term" value="F:acyltransferase activity, transferring groups other than amino-acyl groups"/>
    <property type="evidence" value="ECO:0007669"/>
    <property type="project" value="InterPro"/>
</dbReference>
<dbReference type="AlphaFoldDB" id="A0A927GPQ3"/>
<dbReference type="InterPro" id="IPR000182">
    <property type="entry name" value="GNAT_dom"/>
</dbReference>
<dbReference type="InterPro" id="IPR016181">
    <property type="entry name" value="Acyl_CoA_acyltransferase"/>
</dbReference>
<organism evidence="2 3">
    <name type="scientific">Paenibacillus sabuli</name>
    <dbReference type="NCBI Taxonomy" id="2772509"/>
    <lineage>
        <taxon>Bacteria</taxon>
        <taxon>Bacillati</taxon>
        <taxon>Bacillota</taxon>
        <taxon>Bacilli</taxon>
        <taxon>Bacillales</taxon>
        <taxon>Paenibacillaceae</taxon>
        <taxon>Paenibacillus</taxon>
    </lineage>
</organism>
<reference evidence="2" key="1">
    <citation type="submission" date="2020-09" db="EMBL/GenBank/DDBJ databases">
        <title>A novel bacterium of genus Paenibacillus, isolated from South China Sea.</title>
        <authorList>
            <person name="Huang H."/>
            <person name="Mo K."/>
            <person name="Hu Y."/>
        </authorList>
    </citation>
    <scope>NUCLEOTIDE SEQUENCE</scope>
    <source>
        <strain evidence="2">IB182496</strain>
    </source>
</reference>
<dbReference type="CDD" id="cd04301">
    <property type="entry name" value="NAT_SF"/>
    <property type="match status" value="1"/>
</dbReference>
<dbReference type="Gene3D" id="3.40.630.30">
    <property type="match status" value="1"/>
</dbReference>
<dbReference type="RefSeq" id="WP_190913484.1">
    <property type="nucleotide sequence ID" value="NZ_JACXIZ010000001.1"/>
</dbReference>
<sequence length="173" mass="19923">MAIIIRTENENDFSQVYDVNVIAFGDREDEAKLVERIRDTENFIPQLSIIAEDKGTIVGHVLLSKAEVVEGDKQHEVIVLAPIAVRPNYQKQGIGKQLINEGIKRCSELGFYVVLLIGHPEYYPKFGFKPARKFNLELTQFKVPNEVFMVNELKEHELMKIKGELRYPKAFFE</sequence>
<dbReference type="PROSITE" id="PS51186">
    <property type="entry name" value="GNAT"/>
    <property type="match status" value="1"/>
</dbReference>
<gene>
    <name evidence="2" type="ORF">IDH44_00015</name>
</gene>
<protein>
    <submittedName>
        <fullName evidence="2">N-acetyltransferase</fullName>
    </submittedName>
</protein>
<dbReference type="SUPFAM" id="SSF55729">
    <property type="entry name" value="Acyl-CoA N-acyltransferases (Nat)"/>
    <property type="match status" value="1"/>
</dbReference>
<keyword evidence="3" id="KW-1185">Reference proteome</keyword>
<evidence type="ECO:0000313" key="2">
    <source>
        <dbReference type="EMBL" id="MBD2843558.1"/>
    </source>
</evidence>
<dbReference type="Pfam" id="PF13527">
    <property type="entry name" value="Acetyltransf_9"/>
    <property type="match status" value="1"/>
</dbReference>
<evidence type="ECO:0000259" key="1">
    <source>
        <dbReference type="PROSITE" id="PS51186"/>
    </source>
</evidence>
<proteinExistence type="predicted"/>
<dbReference type="EMBL" id="JACXIZ010000001">
    <property type="protein sequence ID" value="MBD2843558.1"/>
    <property type="molecule type" value="Genomic_DNA"/>
</dbReference>
<comment type="caution">
    <text evidence="2">The sequence shown here is derived from an EMBL/GenBank/DDBJ whole genome shotgun (WGS) entry which is preliminary data.</text>
</comment>
<feature type="domain" description="N-acetyltransferase" evidence="1">
    <location>
        <begin position="3"/>
        <end position="154"/>
    </location>
</feature>
<dbReference type="Proteomes" id="UP000621560">
    <property type="component" value="Unassembled WGS sequence"/>
</dbReference>
<name>A0A927GPQ3_9BACL</name>